<evidence type="ECO:0000313" key="3">
    <source>
        <dbReference type="Proteomes" id="UP001168883"/>
    </source>
</evidence>
<gene>
    <name evidence="1" type="ORF">Q3C12_33735</name>
    <name evidence="2" type="ORF">Q3C12_34905</name>
</gene>
<dbReference type="EMBL" id="JAUMKJ010000115">
    <property type="protein sequence ID" value="MDO3682178.1"/>
    <property type="molecule type" value="Genomic_DNA"/>
</dbReference>
<organism evidence="1 3">
    <name type="scientific">Paenibacillus ehimensis</name>
    <dbReference type="NCBI Taxonomy" id="79264"/>
    <lineage>
        <taxon>Bacteria</taxon>
        <taxon>Bacillati</taxon>
        <taxon>Bacillota</taxon>
        <taxon>Bacilli</taxon>
        <taxon>Bacillales</taxon>
        <taxon>Paenibacillaceae</taxon>
        <taxon>Paenibacillus</taxon>
    </lineage>
</organism>
<comment type="caution">
    <text evidence="1">The sequence shown here is derived from an EMBL/GenBank/DDBJ whole genome shotgun (WGS) entry which is preliminary data.</text>
</comment>
<keyword evidence="3" id="KW-1185">Reference proteome</keyword>
<sequence length="68" mass="8067">MTREQEEHMARAKAWCFDNGVSEEEIVTAWNNALDKGVPVVKSLNRDGYKWWWLPPHLLSQLHLRYSK</sequence>
<accession>A0ABT8VLV4</accession>
<dbReference type="Proteomes" id="UP001168883">
    <property type="component" value="Unassembled WGS sequence"/>
</dbReference>
<name>A0ABT8VLV4_9BACL</name>
<dbReference type="EMBL" id="JAUMKJ010000089">
    <property type="protein sequence ID" value="MDO3681959.1"/>
    <property type="molecule type" value="Genomic_DNA"/>
</dbReference>
<reference evidence="1" key="1">
    <citation type="submission" date="2023-07" db="EMBL/GenBank/DDBJ databases">
        <authorList>
            <person name="Aktuganov G."/>
            <person name="Boyko T."/>
            <person name="Delegan Y."/>
            <person name="Galimzianova N."/>
            <person name="Gilvanova E."/>
            <person name="Korobov V."/>
            <person name="Kuzmina L."/>
            <person name="Melentiev A."/>
            <person name="Milman P."/>
            <person name="Ryabova A."/>
            <person name="Stupak E."/>
            <person name="Yasakov T."/>
            <person name="Zharikova N."/>
            <person name="Zhurenko E."/>
        </authorList>
    </citation>
    <scope>NUCLEOTIDE SEQUENCE</scope>
    <source>
        <strain evidence="1">IB-739</strain>
    </source>
</reference>
<evidence type="ECO:0000313" key="1">
    <source>
        <dbReference type="EMBL" id="MDO3681959.1"/>
    </source>
</evidence>
<dbReference type="RefSeq" id="WP_302881469.1">
    <property type="nucleotide sequence ID" value="NZ_JARLKN010000083.1"/>
</dbReference>
<proteinExistence type="predicted"/>
<evidence type="ECO:0000313" key="2">
    <source>
        <dbReference type="EMBL" id="MDO3682178.1"/>
    </source>
</evidence>
<protein>
    <submittedName>
        <fullName evidence="1">Uncharacterized protein</fullName>
    </submittedName>
</protein>